<keyword evidence="1" id="KW-0175">Coiled coil</keyword>
<protein>
    <recommendedName>
        <fullName evidence="4">L1 transposable element RRM domain-containing protein</fullName>
    </recommendedName>
</protein>
<reference evidence="3" key="1">
    <citation type="submission" date="2011-08" db="EMBL/GenBank/DDBJ databases">
        <title>The draft genome of Latimeria chalumnae.</title>
        <authorList>
            <person name="Di Palma F."/>
            <person name="Alfoldi J."/>
            <person name="Johnson J."/>
            <person name="Berlin A."/>
            <person name="Gnerre S."/>
            <person name="Jaffe D."/>
            <person name="MacCallum I."/>
            <person name="Young S."/>
            <person name="Walker B.J."/>
            <person name="Lander E."/>
            <person name="Lindblad-Toh K."/>
        </authorList>
    </citation>
    <scope>NUCLEOTIDE SEQUENCE [LARGE SCALE GENOMIC DNA]</scope>
    <source>
        <strain evidence="3">Wild caught</strain>
    </source>
</reference>
<dbReference type="InParanoid" id="H3B5M7"/>
<keyword evidence="3" id="KW-1185">Reference proteome</keyword>
<dbReference type="Gene3D" id="3.30.250.20">
    <property type="entry name" value="L1 transposable element, C-terminal domain"/>
    <property type="match status" value="1"/>
</dbReference>
<evidence type="ECO:0000256" key="1">
    <source>
        <dbReference type="SAM" id="Coils"/>
    </source>
</evidence>
<dbReference type="PANTHER" id="PTHR11505">
    <property type="entry name" value="L1 TRANSPOSABLE ELEMENT-RELATED"/>
    <property type="match status" value="1"/>
</dbReference>
<organism evidence="2 3">
    <name type="scientific">Latimeria chalumnae</name>
    <name type="common">Coelacanth</name>
    <dbReference type="NCBI Taxonomy" id="7897"/>
    <lineage>
        <taxon>Eukaryota</taxon>
        <taxon>Metazoa</taxon>
        <taxon>Chordata</taxon>
        <taxon>Craniata</taxon>
        <taxon>Vertebrata</taxon>
        <taxon>Euteleostomi</taxon>
        <taxon>Coelacanthiformes</taxon>
        <taxon>Coelacanthidae</taxon>
        <taxon>Latimeria</taxon>
    </lineage>
</organism>
<reference evidence="2" key="3">
    <citation type="submission" date="2025-09" db="UniProtKB">
        <authorList>
            <consortium name="Ensembl"/>
        </authorList>
    </citation>
    <scope>IDENTIFICATION</scope>
</reference>
<dbReference type="HOGENOM" id="CLU_062834_2_2_1"/>
<dbReference type="Gene3D" id="3.30.70.1820">
    <property type="entry name" value="L1 transposable element, RRM domain"/>
    <property type="match status" value="1"/>
</dbReference>
<reference evidence="2" key="2">
    <citation type="submission" date="2025-08" db="UniProtKB">
        <authorList>
            <consortium name="Ensembl"/>
        </authorList>
    </citation>
    <scope>IDENTIFICATION</scope>
</reference>
<proteinExistence type="predicted"/>
<accession>H3B5M7</accession>
<feature type="coiled-coil region" evidence="1">
    <location>
        <begin position="57"/>
        <end position="84"/>
    </location>
</feature>
<evidence type="ECO:0000313" key="3">
    <source>
        <dbReference type="Proteomes" id="UP000008672"/>
    </source>
</evidence>
<dbReference type="EMBL" id="AFYH01086003">
    <property type="status" value="NOT_ANNOTATED_CDS"/>
    <property type="molecule type" value="Genomic_DNA"/>
</dbReference>
<dbReference type="InterPro" id="IPR042566">
    <property type="entry name" value="L1_C"/>
</dbReference>
<dbReference type="AlphaFoldDB" id="H3B5M7"/>
<sequence>PLDLSTLSTEMRHSFNDVKAGIAEIQTNVSNINSKLDHSSQRLDSAEWPIKDHVYHVENLTVEIHSLREKCNDLENRALRSNLRIVGIPKGTEGRDPIALHLKVLGEDTFPGRVESERVHQALKQCLRLGKHPHITIVKFLRFQDKSRALLENQLIFFFPNINTELYAKRREFTRARKLCHSLKTPFALLHPTRLRISVDQGVKFF</sequence>
<evidence type="ECO:0000313" key="2">
    <source>
        <dbReference type="Ensembl" id="ENSLACP00000017198.1"/>
    </source>
</evidence>
<dbReference type="Proteomes" id="UP000008672">
    <property type="component" value="Unassembled WGS sequence"/>
</dbReference>
<dbReference type="STRING" id="7897.ENSLACP00000017198"/>
<evidence type="ECO:0008006" key="4">
    <source>
        <dbReference type="Google" id="ProtNLM"/>
    </source>
</evidence>
<dbReference type="InterPro" id="IPR004244">
    <property type="entry name" value="Transposase_22"/>
</dbReference>
<dbReference type="Ensembl" id="ENSLACT00000017324.1">
    <property type="protein sequence ID" value="ENSLACP00000017198.1"/>
    <property type="gene ID" value="ENSLACG00000015151.1"/>
</dbReference>
<name>H3B5M7_LATCH</name>